<evidence type="ECO:0000313" key="11">
    <source>
        <dbReference type="Proteomes" id="UP001230504"/>
    </source>
</evidence>
<sequence length="599" mass="67837">MPNVGARDIVVVYKAKRHRSEPLSLITNFTTAVHAYPAAKIPPSPAQPASCPLRFSRSDSNHPPAPKAEQYVSWLFHHVNKDYIPDPEQFEIQTIQSLNVKNKFCELKDAKDGTFHDIIAQVVQECYDYGDKIRLYVSDYTENSGFFNHMRTGQTGGSSRDGDPYGYITTKDSTSSIWNGPFGKRTLQVTCYEPHATVIRDRVKNGSWVHLLNVQFKYGSNGANLEGYLREDRNAFRNKKISVDVLDLSEGPEYISPSLKNALRRKRDYEKEEKALRKDLQSTQTKSKKRPAPGQAEGKSLNSKQKRAAQRAHVDGKAKQDVAPVDAGLNTQVIAEHPEQPIIPVSDLLEPVKYETTYQGAPLSFDLPFNCARYRTNVRVVDFYPKRLQDFARARKQRSEYEALSDYSGEESESEEEKEEEQGTLNGFASKGDRKWEWRFALHLEGVATVPKNSESRKGDSLWVVVGNLDAQLLTDMDACDLRASPEKLAQLRERMFILWGDLEEKKSKELANQRKKQKANVGKKMTGDRPPDSSDNEALSGPLKKKAAETISNRPFTCCIHQYGIQVKESNPDKANAGEGRRWKRMFGLFGTKICYNK</sequence>
<dbReference type="GO" id="GO:0098505">
    <property type="term" value="F:G-rich strand telomeric DNA binding"/>
    <property type="evidence" value="ECO:0007669"/>
    <property type="project" value="TreeGrafter"/>
</dbReference>
<dbReference type="RefSeq" id="XP_060415864.1">
    <property type="nucleotide sequence ID" value="XM_060554339.1"/>
</dbReference>
<evidence type="ECO:0000256" key="7">
    <source>
        <dbReference type="ARBA" id="ARBA00023242"/>
    </source>
</evidence>
<evidence type="ECO:0000256" key="8">
    <source>
        <dbReference type="SAM" id="MobiDB-lite"/>
    </source>
</evidence>
<protein>
    <submittedName>
        <fullName evidence="10">Telomere-binding alpha subunit central domain-containing protein</fullName>
    </submittedName>
</protein>
<dbReference type="Pfam" id="PF16686">
    <property type="entry name" value="POT1PC"/>
    <property type="match status" value="1"/>
</dbReference>
<dbReference type="FunFam" id="2.40.50.140:FF:000303">
    <property type="entry name" value="Protection of telomeres protein 1"/>
    <property type="match status" value="1"/>
</dbReference>
<dbReference type="Gene3D" id="2.40.50.140">
    <property type="entry name" value="Nucleic acid-binding proteins"/>
    <property type="match status" value="1"/>
</dbReference>
<dbReference type="PANTHER" id="PTHR14513">
    <property type="entry name" value="PROTECTION OF TELOMERES 1"/>
    <property type="match status" value="1"/>
</dbReference>
<feature type="domain" description="Protection of telomeres protein 1 ssDNA-binding" evidence="9">
    <location>
        <begin position="106"/>
        <end position="272"/>
    </location>
</feature>
<evidence type="ECO:0000256" key="3">
    <source>
        <dbReference type="ARBA" id="ARBA00008442"/>
    </source>
</evidence>
<dbReference type="GO" id="GO:0010521">
    <property type="term" value="F:telomerase inhibitor activity"/>
    <property type="evidence" value="ECO:0007669"/>
    <property type="project" value="TreeGrafter"/>
</dbReference>
<keyword evidence="6" id="KW-0238">DNA-binding</keyword>
<dbReference type="SUPFAM" id="SSF50249">
    <property type="entry name" value="Nucleic acid-binding proteins"/>
    <property type="match status" value="1"/>
</dbReference>
<dbReference type="InterPro" id="IPR012340">
    <property type="entry name" value="NA-bd_OB-fold"/>
</dbReference>
<evidence type="ECO:0000256" key="6">
    <source>
        <dbReference type="ARBA" id="ARBA00023125"/>
    </source>
</evidence>
<evidence type="ECO:0000256" key="5">
    <source>
        <dbReference type="ARBA" id="ARBA00022895"/>
    </source>
</evidence>
<dbReference type="GO" id="GO:0016233">
    <property type="term" value="P:telomere capping"/>
    <property type="evidence" value="ECO:0007669"/>
    <property type="project" value="TreeGrafter"/>
</dbReference>
<evidence type="ECO:0000259" key="9">
    <source>
        <dbReference type="Pfam" id="PF16686"/>
    </source>
</evidence>
<gene>
    <name evidence="10" type="ORF">LY79DRAFT_512164</name>
</gene>
<dbReference type="Proteomes" id="UP001230504">
    <property type="component" value="Unassembled WGS sequence"/>
</dbReference>
<evidence type="ECO:0000256" key="4">
    <source>
        <dbReference type="ARBA" id="ARBA00022454"/>
    </source>
</evidence>
<dbReference type="GO" id="GO:0032210">
    <property type="term" value="P:regulation of telomere maintenance via telomerase"/>
    <property type="evidence" value="ECO:0007669"/>
    <property type="project" value="TreeGrafter"/>
</dbReference>
<feature type="region of interest" description="Disordered" evidence="8">
    <location>
        <begin position="403"/>
        <end position="428"/>
    </location>
</feature>
<evidence type="ECO:0000313" key="10">
    <source>
        <dbReference type="EMBL" id="KAK1594745.1"/>
    </source>
</evidence>
<dbReference type="AlphaFoldDB" id="A0AAD8Q3A9"/>
<accession>A0AAD8Q3A9</accession>
<reference evidence="10" key="1">
    <citation type="submission" date="2021-06" db="EMBL/GenBank/DDBJ databases">
        <title>Comparative genomics, transcriptomics and evolutionary studies reveal genomic signatures of adaptation to plant cell wall in hemibiotrophic fungi.</title>
        <authorList>
            <consortium name="DOE Joint Genome Institute"/>
            <person name="Baroncelli R."/>
            <person name="Diaz J.F."/>
            <person name="Benocci T."/>
            <person name="Peng M."/>
            <person name="Battaglia E."/>
            <person name="Haridas S."/>
            <person name="Andreopoulos W."/>
            <person name="Labutti K."/>
            <person name="Pangilinan J."/>
            <person name="Floch G.L."/>
            <person name="Makela M.R."/>
            <person name="Henrissat B."/>
            <person name="Grigoriev I.V."/>
            <person name="Crouch J.A."/>
            <person name="De Vries R.P."/>
            <person name="Sukno S.A."/>
            <person name="Thon M.R."/>
        </authorList>
    </citation>
    <scope>NUCLEOTIDE SEQUENCE</scope>
    <source>
        <strain evidence="10">CBS 125086</strain>
    </source>
</reference>
<feature type="compositionally biased region" description="Acidic residues" evidence="8">
    <location>
        <begin position="408"/>
        <end position="422"/>
    </location>
</feature>
<keyword evidence="7" id="KW-0539">Nucleus</keyword>
<dbReference type="PANTHER" id="PTHR14513:SF0">
    <property type="entry name" value="PROTECTION OF TELOMERES PROTEIN 1"/>
    <property type="match status" value="1"/>
</dbReference>
<evidence type="ECO:0000256" key="2">
    <source>
        <dbReference type="ARBA" id="ARBA00004574"/>
    </source>
</evidence>
<name>A0AAD8Q3A9_9PEZI</name>
<comment type="similarity">
    <text evidence="3">Belongs to the telombin family.</text>
</comment>
<dbReference type="EMBL" id="JAHLJV010000018">
    <property type="protein sequence ID" value="KAK1594745.1"/>
    <property type="molecule type" value="Genomic_DNA"/>
</dbReference>
<feature type="region of interest" description="Disordered" evidence="8">
    <location>
        <begin position="509"/>
        <end position="546"/>
    </location>
</feature>
<proteinExistence type="inferred from homology"/>
<feature type="compositionally biased region" description="Basic and acidic residues" evidence="8">
    <location>
        <begin position="267"/>
        <end position="280"/>
    </location>
</feature>
<keyword evidence="4" id="KW-0158">Chromosome</keyword>
<dbReference type="GO" id="GO:0000783">
    <property type="term" value="C:nuclear telomere cap complex"/>
    <property type="evidence" value="ECO:0007669"/>
    <property type="project" value="TreeGrafter"/>
</dbReference>
<comment type="subcellular location">
    <subcellularLocation>
        <location evidence="2">Chromosome</location>
        <location evidence="2">Telomere</location>
    </subcellularLocation>
    <subcellularLocation>
        <location evidence="1">Nucleus</location>
    </subcellularLocation>
</comment>
<keyword evidence="5" id="KW-0779">Telomere</keyword>
<keyword evidence="11" id="KW-1185">Reference proteome</keyword>
<dbReference type="InterPro" id="IPR028389">
    <property type="entry name" value="POT1"/>
</dbReference>
<evidence type="ECO:0000256" key="1">
    <source>
        <dbReference type="ARBA" id="ARBA00004123"/>
    </source>
</evidence>
<feature type="region of interest" description="Disordered" evidence="8">
    <location>
        <begin position="264"/>
        <end position="321"/>
    </location>
</feature>
<comment type="caution">
    <text evidence="10">The sequence shown here is derived from an EMBL/GenBank/DDBJ whole genome shotgun (WGS) entry which is preliminary data.</text>
</comment>
<dbReference type="InterPro" id="IPR032042">
    <property type="entry name" value="POT1PC"/>
</dbReference>
<dbReference type="GeneID" id="85438579"/>
<organism evidence="10 11">
    <name type="scientific">Colletotrichum navitas</name>
    <dbReference type="NCBI Taxonomy" id="681940"/>
    <lineage>
        <taxon>Eukaryota</taxon>
        <taxon>Fungi</taxon>
        <taxon>Dikarya</taxon>
        <taxon>Ascomycota</taxon>
        <taxon>Pezizomycotina</taxon>
        <taxon>Sordariomycetes</taxon>
        <taxon>Hypocreomycetidae</taxon>
        <taxon>Glomerellales</taxon>
        <taxon>Glomerellaceae</taxon>
        <taxon>Colletotrichum</taxon>
        <taxon>Colletotrichum graminicola species complex</taxon>
    </lineage>
</organism>